<dbReference type="RefSeq" id="WP_342680089.1">
    <property type="nucleotide sequence ID" value="NZ_JBCGCU010000022.1"/>
</dbReference>
<reference evidence="2 3" key="1">
    <citation type="submission" date="2024-03" db="EMBL/GenBank/DDBJ databases">
        <title>Pseudoalteromonas qingdaonensis sp. nov., isolated from the intestines of marine benthic organisms.</title>
        <authorList>
            <person name="Lin X."/>
            <person name="Fang S."/>
            <person name="Hu X."/>
        </authorList>
    </citation>
    <scope>NUCLEOTIDE SEQUENCE [LARGE SCALE GENOMIC DNA]</scope>
    <source>
        <strain evidence="2 3">YIC-827</strain>
    </source>
</reference>
<dbReference type="SUPFAM" id="SSF101386">
    <property type="entry name" value="all-alpha NTP pyrophosphatases"/>
    <property type="match status" value="2"/>
</dbReference>
<evidence type="ECO:0000259" key="1">
    <source>
        <dbReference type="Pfam" id="PF03819"/>
    </source>
</evidence>
<protein>
    <submittedName>
        <fullName evidence="2">Nucleoside triphosphate pyrophosphohydrolase</fullName>
        <ecNumber evidence="2">3.6.1.9</ecNumber>
    </submittedName>
</protein>
<dbReference type="EMBL" id="JBCGCU010000022">
    <property type="protein sequence ID" value="MEM0516613.1"/>
    <property type="molecule type" value="Genomic_DNA"/>
</dbReference>
<dbReference type="InterPro" id="IPR048015">
    <property type="entry name" value="NTP-PPase_MazG-like_N"/>
</dbReference>
<dbReference type="Proteomes" id="UP001447008">
    <property type="component" value="Unassembled WGS sequence"/>
</dbReference>
<dbReference type="NCBIfam" id="TIGR00444">
    <property type="entry name" value="mazG"/>
    <property type="match status" value="1"/>
</dbReference>
<feature type="domain" description="NTP pyrophosphohydrolase MazG-like" evidence="1">
    <location>
        <begin position="164"/>
        <end position="223"/>
    </location>
</feature>
<dbReference type="NCBIfam" id="NF007113">
    <property type="entry name" value="PRK09562.1"/>
    <property type="match status" value="1"/>
</dbReference>
<dbReference type="InterPro" id="IPR004518">
    <property type="entry name" value="MazG-like_dom"/>
</dbReference>
<gene>
    <name evidence="2" type="primary">mazG</name>
    <name evidence="2" type="ORF">WCN91_14510</name>
</gene>
<feature type="domain" description="NTP pyrophosphohydrolase MazG-like" evidence="1">
    <location>
        <begin position="30"/>
        <end position="103"/>
    </location>
</feature>
<dbReference type="CDD" id="cd11528">
    <property type="entry name" value="NTP-PPase_MazG_Nterm"/>
    <property type="match status" value="1"/>
</dbReference>
<dbReference type="GO" id="GO:0047429">
    <property type="term" value="F:nucleoside triphosphate diphosphatase activity"/>
    <property type="evidence" value="ECO:0007669"/>
    <property type="project" value="UniProtKB-EC"/>
</dbReference>
<comment type="caution">
    <text evidence="2">The sequence shown here is derived from an EMBL/GenBank/DDBJ whole genome shotgun (WGS) entry which is preliminary data.</text>
</comment>
<dbReference type="Gene3D" id="1.10.287.1080">
    <property type="entry name" value="MazG-like"/>
    <property type="match status" value="2"/>
</dbReference>
<dbReference type="InterPro" id="IPR011551">
    <property type="entry name" value="NTP_PyrPHydrolase_MazG"/>
</dbReference>
<evidence type="ECO:0000313" key="3">
    <source>
        <dbReference type="Proteomes" id="UP001447008"/>
    </source>
</evidence>
<name>A0ABU9N050_9GAMM</name>
<keyword evidence="3" id="KW-1185">Reference proteome</keyword>
<sequence length="256" mass="28975">MMSHSDITELQAIMAKLRCPESGCDWDLAQSFKTIVPHTLEEAYEVADTIERGAYDELKAELGDLLFQVIFYSQLANEQQLFDFNAVVAGLNTKLKQRHPHIFVDGQAQDNWETRKHQERQAKGQHHLLDDIPAKLPALSAANKIQKRVAAVGFDWPSVDGALDKVAEEVEEVREAIEHDPNSEHCAEEIGDLLFATVNVARHLGRDPEQLLRQANRKFSRRFNGVEEQLAAQGLNLQDADLEQMEAAWQAVKERE</sequence>
<organism evidence="2 3">
    <name type="scientific">Pseudoalteromonas qingdaonensis</name>
    <dbReference type="NCBI Taxonomy" id="3131913"/>
    <lineage>
        <taxon>Bacteria</taxon>
        <taxon>Pseudomonadati</taxon>
        <taxon>Pseudomonadota</taxon>
        <taxon>Gammaproteobacteria</taxon>
        <taxon>Alteromonadales</taxon>
        <taxon>Pseudoalteromonadaceae</taxon>
        <taxon>Pseudoalteromonas</taxon>
    </lineage>
</organism>
<dbReference type="InterPro" id="IPR048011">
    <property type="entry name" value="NTP-PPase_MazG-like_C"/>
</dbReference>
<dbReference type="PANTHER" id="PTHR30522">
    <property type="entry name" value="NUCLEOSIDE TRIPHOSPHATE PYROPHOSPHOHYDROLASE"/>
    <property type="match status" value="1"/>
</dbReference>
<dbReference type="CDD" id="cd11529">
    <property type="entry name" value="NTP-PPase_MazG_Cterm"/>
    <property type="match status" value="1"/>
</dbReference>
<keyword evidence="2" id="KW-0378">Hydrolase</keyword>
<dbReference type="EC" id="3.6.1.9" evidence="2"/>
<accession>A0ABU9N050</accession>
<dbReference type="PANTHER" id="PTHR30522:SF0">
    <property type="entry name" value="NUCLEOSIDE TRIPHOSPHATE PYROPHOSPHOHYDROLASE"/>
    <property type="match status" value="1"/>
</dbReference>
<dbReference type="Pfam" id="PF03819">
    <property type="entry name" value="MazG"/>
    <property type="match status" value="2"/>
</dbReference>
<proteinExistence type="predicted"/>
<evidence type="ECO:0000313" key="2">
    <source>
        <dbReference type="EMBL" id="MEM0516613.1"/>
    </source>
</evidence>